<sequence>MSAAGSGHSYVYDFTTAVSGCPTGANANAGRNTNRSRLVDNGTVVVSYCYDMADREIAGSGIAYDAHQNQTLHDGDTSEIGPIDCAVMWTSGGSPVLVRLALGRDQPPLIATTSASSGGVSSSRLAR</sequence>
<accession>A0A6J7URD8</accession>
<gene>
    <name evidence="1" type="ORF">UFOPK2602_02488</name>
    <name evidence="2" type="ORF">UFOPK4306_02631</name>
</gene>
<name>A0A6J7URD8_9ZZZZ</name>
<proteinExistence type="predicted"/>
<evidence type="ECO:0000313" key="1">
    <source>
        <dbReference type="EMBL" id="CAB4733482.1"/>
    </source>
</evidence>
<dbReference type="AlphaFoldDB" id="A0A6J7URD8"/>
<evidence type="ECO:0000313" key="2">
    <source>
        <dbReference type="EMBL" id="CAB5068994.1"/>
    </source>
</evidence>
<protein>
    <submittedName>
        <fullName evidence="2">Unannotated protein</fullName>
    </submittedName>
</protein>
<reference evidence="2" key="1">
    <citation type="submission" date="2020-05" db="EMBL/GenBank/DDBJ databases">
        <authorList>
            <person name="Chiriac C."/>
            <person name="Salcher M."/>
            <person name="Ghai R."/>
            <person name="Kavagutti S V."/>
        </authorList>
    </citation>
    <scope>NUCLEOTIDE SEQUENCE</scope>
</reference>
<organism evidence="2">
    <name type="scientific">freshwater metagenome</name>
    <dbReference type="NCBI Taxonomy" id="449393"/>
    <lineage>
        <taxon>unclassified sequences</taxon>
        <taxon>metagenomes</taxon>
        <taxon>ecological metagenomes</taxon>
    </lineage>
</organism>
<dbReference type="EMBL" id="CAEZXX010000278">
    <property type="protein sequence ID" value="CAB4733482.1"/>
    <property type="molecule type" value="Genomic_DNA"/>
</dbReference>
<dbReference type="EMBL" id="CAFBQP010000183">
    <property type="protein sequence ID" value="CAB5068994.1"/>
    <property type="molecule type" value="Genomic_DNA"/>
</dbReference>